<keyword evidence="12" id="KW-1185">Reference proteome</keyword>
<keyword evidence="5 10" id="KW-0812">Transmembrane</keyword>
<accession>A0A917N9Z0</accession>
<dbReference type="EMBL" id="BMOB01000002">
    <property type="protein sequence ID" value="GGI81636.1"/>
    <property type="molecule type" value="Genomic_DNA"/>
</dbReference>
<comment type="function">
    <text evidence="10">Channel that opens in response to stretch forces in the membrane lipid bilayer. May participate in the regulation of osmotic pressure changes within the cell.</text>
</comment>
<proteinExistence type="inferred from homology"/>
<name>A0A917N9Z0_9GAMM</name>
<comment type="subcellular location">
    <subcellularLocation>
        <location evidence="10">Cell inner membrane</location>
        <topology evidence="10">Multi-pass membrane protein</topology>
    </subcellularLocation>
    <subcellularLocation>
        <location evidence="1">Cell membrane</location>
        <topology evidence="1">Multi-pass membrane protein</topology>
    </subcellularLocation>
</comment>
<dbReference type="HAMAP" id="MF_00115">
    <property type="entry name" value="MscL"/>
    <property type="match status" value="1"/>
</dbReference>
<evidence type="ECO:0000256" key="9">
    <source>
        <dbReference type="ARBA" id="ARBA00023303"/>
    </source>
</evidence>
<dbReference type="Pfam" id="PF01741">
    <property type="entry name" value="MscL"/>
    <property type="match status" value="1"/>
</dbReference>
<dbReference type="Proteomes" id="UP000630149">
    <property type="component" value="Unassembled WGS sequence"/>
</dbReference>
<feature type="transmembrane region" description="Helical" evidence="10">
    <location>
        <begin position="73"/>
        <end position="94"/>
    </location>
</feature>
<comment type="subunit">
    <text evidence="10">Homopentamer.</text>
</comment>
<reference evidence="11" key="1">
    <citation type="journal article" date="2014" name="Int. J. Syst. Evol. Microbiol.">
        <title>Complete genome sequence of Corynebacterium casei LMG S-19264T (=DSM 44701T), isolated from a smear-ripened cheese.</title>
        <authorList>
            <consortium name="US DOE Joint Genome Institute (JGI-PGF)"/>
            <person name="Walter F."/>
            <person name="Albersmeier A."/>
            <person name="Kalinowski J."/>
            <person name="Ruckert C."/>
        </authorList>
    </citation>
    <scope>NUCLEOTIDE SEQUENCE</scope>
    <source>
        <strain evidence="11">JCM 13919</strain>
    </source>
</reference>
<dbReference type="GO" id="GO:0005886">
    <property type="term" value="C:plasma membrane"/>
    <property type="evidence" value="ECO:0007669"/>
    <property type="project" value="UniProtKB-SubCell"/>
</dbReference>
<evidence type="ECO:0000256" key="1">
    <source>
        <dbReference type="ARBA" id="ARBA00004651"/>
    </source>
</evidence>
<keyword evidence="6 10" id="KW-1133">Transmembrane helix</keyword>
<dbReference type="RefSeq" id="WP_131775725.1">
    <property type="nucleotide sequence ID" value="NZ_BMOB01000002.1"/>
</dbReference>
<evidence type="ECO:0000256" key="6">
    <source>
        <dbReference type="ARBA" id="ARBA00022989"/>
    </source>
</evidence>
<keyword evidence="9 10" id="KW-0407">Ion channel</keyword>
<protein>
    <recommendedName>
        <fullName evidence="10">Large-conductance mechanosensitive channel</fullName>
    </recommendedName>
</protein>
<evidence type="ECO:0000256" key="3">
    <source>
        <dbReference type="ARBA" id="ARBA00022448"/>
    </source>
</evidence>
<keyword evidence="7 10" id="KW-0406">Ion transport</keyword>
<reference evidence="11" key="2">
    <citation type="submission" date="2020-09" db="EMBL/GenBank/DDBJ databases">
        <authorList>
            <person name="Sun Q."/>
            <person name="Ohkuma M."/>
        </authorList>
    </citation>
    <scope>NUCLEOTIDE SEQUENCE</scope>
    <source>
        <strain evidence="11">JCM 13919</strain>
    </source>
</reference>
<dbReference type="PANTHER" id="PTHR30266">
    <property type="entry name" value="MECHANOSENSITIVE CHANNEL MSCL"/>
    <property type="match status" value="1"/>
</dbReference>
<evidence type="ECO:0000256" key="5">
    <source>
        <dbReference type="ARBA" id="ARBA00022692"/>
    </source>
</evidence>
<dbReference type="OrthoDB" id="9810350at2"/>
<evidence type="ECO:0000256" key="2">
    <source>
        <dbReference type="ARBA" id="ARBA00007254"/>
    </source>
</evidence>
<keyword evidence="8 10" id="KW-0472">Membrane</keyword>
<dbReference type="SUPFAM" id="SSF81330">
    <property type="entry name" value="Gated mechanosensitive channel"/>
    <property type="match status" value="1"/>
</dbReference>
<organism evidence="11 12">
    <name type="scientific">Legionella impletisoli</name>
    <dbReference type="NCBI Taxonomy" id="343510"/>
    <lineage>
        <taxon>Bacteria</taxon>
        <taxon>Pseudomonadati</taxon>
        <taxon>Pseudomonadota</taxon>
        <taxon>Gammaproteobacteria</taxon>
        <taxon>Legionellales</taxon>
        <taxon>Legionellaceae</taxon>
        <taxon>Legionella</taxon>
    </lineage>
</organism>
<dbReference type="AlphaFoldDB" id="A0A917N9Z0"/>
<sequence length="136" mass="15043">MFAEFKKFALRGNVVDMAVGIIIGAAFSDLVSSLVNDVVMPPVGLLLGNVDFSNLAIILQNKTGTEPEISIKYGQFLSVLIDFIILAFVIFLMVRQMNKLSQQKEKKPASIKTCPFCYSDIHIKAKRCPECTALLE</sequence>
<keyword evidence="3 10" id="KW-0813">Transport</keyword>
<feature type="transmembrane region" description="Helical" evidence="10">
    <location>
        <begin position="12"/>
        <end position="35"/>
    </location>
</feature>
<gene>
    <name evidence="10 11" type="primary">mscL</name>
    <name evidence="11" type="ORF">GCM10007966_07650</name>
</gene>
<dbReference type="InterPro" id="IPR037673">
    <property type="entry name" value="MSC/AndL"/>
</dbReference>
<evidence type="ECO:0000313" key="11">
    <source>
        <dbReference type="EMBL" id="GGI81636.1"/>
    </source>
</evidence>
<dbReference type="InterPro" id="IPR036019">
    <property type="entry name" value="MscL_channel"/>
</dbReference>
<dbReference type="InterPro" id="IPR019823">
    <property type="entry name" value="Mechanosensitive_channel_CS"/>
</dbReference>
<comment type="caution">
    <text evidence="11">The sequence shown here is derived from an EMBL/GenBank/DDBJ whole genome shotgun (WGS) entry which is preliminary data.</text>
</comment>
<evidence type="ECO:0000256" key="8">
    <source>
        <dbReference type="ARBA" id="ARBA00023136"/>
    </source>
</evidence>
<dbReference type="Gene3D" id="1.10.1200.120">
    <property type="entry name" value="Large-conductance mechanosensitive channel, MscL, domain 1"/>
    <property type="match status" value="1"/>
</dbReference>
<evidence type="ECO:0000313" key="12">
    <source>
        <dbReference type="Proteomes" id="UP000630149"/>
    </source>
</evidence>
<keyword evidence="10" id="KW-0997">Cell inner membrane</keyword>
<dbReference type="PRINTS" id="PR01264">
    <property type="entry name" value="MECHCHANNEL"/>
</dbReference>
<evidence type="ECO:0000256" key="10">
    <source>
        <dbReference type="HAMAP-Rule" id="MF_00115"/>
    </source>
</evidence>
<dbReference type="PROSITE" id="PS01327">
    <property type="entry name" value="MSCL"/>
    <property type="match status" value="1"/>
</dbReference>
<evidence type="ECO:0000256" key="7">
    <source>
        <dbReference type="ARBA" id="ARBA00023065"/>
    </source>
</evidence>
<dbReference type="PANTHER" id="PTHR30266:SF2">
    <property type="entry name" value="LARGE-CONDUCTANCE MECHANOSENSITIVE CHANNEL"/>
    <property type="match status" value="1"/>
</dbReference>
<dbReference type="NCBIfam" id="NF001843">
    <property type="entry name" value="PRK00567.1-4"/>
    <property type="match status" value="1"/>
</dbReference>
<dbReference type="GO" id="GO:0008381">
    <property type="term" value="F:mechanosensitive monoatomic ion channel activity"/>
    <property type="evidence" value="ECO:0007669"/>
    <property type="project" value="UniProtKB-UniRule"/>
</dbReference>
<evidence type="ECO:0000256" key="4">
    <source>
        <dbReference type="ARBA" id="ARBA00022475"/>
    </source>
</evidence>
<comment type="similarity">
    <text evidence="2 10">Belongs to the MscL family.</text>
</comment>
<keyword evidence="4 10" id="KW-1003">Cell membrane</keyword>
<dbReference type="NCBIfam" id="TIGR00220">
    <property type="entry name" value="mscL"/>
    <property type="match status" value="1"/>
</dbReference>
<dbReference type="InterPro" id="IPR001185">
    <property type="entry name" value="MS_channel"/>
</dbReference>